<dbReference type="InterPro" id="IPR004837">
    <property type="entry name" value="NaCa_Exmemb"/>
</dbReference>
<evidence type="ECO:0000256" key="4">
    <source>
        <dbReference type="ARBA" id="ARBA00023136"/>
    </source>
</evidence>
<feature type="domain" description="Sodium/calcium exchanger membrane region" evidence="6">
    <location>
        <begin position="172"/>
        <end position="312"/>
    </location>
</feature>
<keyword evidence="8" id="KW-1185">Reference proteome</keyword>
<protein>
    <submittedName>
        <fullName evidence="7">Cation:H+ antiporter</fullName>
    </submittedName>
</protein>
<accession>A0A1G7UHL1</accession>
<feature type="transmembrane region" description="Helical" evidence="5">
    <location>
        <begin position="298"/>
        <end position="317"/>
    </location>
</feature>
<feature type="transmembrane region" description="Helical" evidence="5">
    <location>
        <begin position="105"/>
        <end position="122"/>
    </location>
</feature>
<evidence type="ECO:0000256" key="5">
    <source>
        <dbReference type="SAM" id="Phobius"/>
    </source>
</evidence>
<sequence length="318" mass="32894">MVYLMLVIGLVLLVAGGEGFVRGAVAIARKFGMSPLLIGLTLVGFGTSLPELVTSVQAALNGSPGIAVGNVVGSNIANILLILGITTLIYPVVVDKAILRRDGSVLVVSALAGTAIVLIGNLNRLAGLVLVALLIAYVVFSYFADRASQTSASTGVKAEVEATGGQQAIWISVLFVIGGLALTIFGARLLVNAAVEIATALGVSETIIGLTVVAVGTSLPELVTSVIAAVRRHTDLALGNIIGSNIFNIFFILGTTALIQPIPVPAEIARLDIWVMLGATAILLLFSYTQREIVRWEGGILVALYAAYVGYLAWGAMA</sequence>
<dbReference type="RefSeq" id="WP_090593958.1">
    <property type="nucleotide sequence ID" value="NZ_FNCS01000003.1"/>
</dbReference>
<proteinExistence type="predicted"/>
<dbReference type="GO" id="GO:0006874">
    <property type="term" value="P:intracellular calcium ion homeostasis"/>
    <property type="evidence" value="ECO:0007669"/>
    <property type="project" value="TreeGrafter"/>
</dbReference>
<feature type="domain" description="Sodium/calcium exchanger membrane region" evidence="6">
    <location>
        <begin position="3"/>
        <end position="143"/>
    </location>
</feature>
<dbReference type="STRING" id="440168.SAMN04487974_10375"/>
<dbReference type="Pfam" id="PF01699">
    <property type="entry name" value="Na_Ca_ex"/>
    <property type="match status" value="2"/>
</dbReference>
<gene>
    <name evidence="7" type="ORF">SAMN04487974_10375</name>
</gene>
<name>A0A1G7UHL1_9HYPH</name>
<comment type="subcellular location">
    <subcellularLocation>
        <location evidence="1">Membrane</location>
        <topology evidence="1">Multi-pass membrane protein</topology>
    </subcellularLocation>
</comment>
<reference evidence="7 8" key="1">
    <citation type="submission" date="2016-10" db="EMBL/GenBank/DDBJ databases">
        <authorList>
            <person name="de Groot N.N."/>
        </authorList>
    </citation>
    <scope>NUCLEOTIDE SEQUENCE [LARGE SCALE GENOMIC DNA]</scope>
    <source>
        <strain evidence="7 8">CGMCC 1.10267</strain>
    </source>
</reference>
<dbReference type="OrthoDB" id="9794225at2"/>
<dbReference type="NCBIfam" id="TIGR00367">
    <property type="entry name" value="calcium/sodium antiporter"/>
    <property type="match status" value="1"/>
</dbReference>
<dbReference type="Proteomes" id="UP000199495">
    <property type="component" value="Unassembled WGS sequence"/>
</dbReference>
<keyword evidence="2 5" id="KW-0812">Transmembrane</keyword>
<dbReference type="Gene3D" id="6.10.280.80">
    <property type="entry name" value="NCX, peripheral helical region"/>
    <property type="match status" value="1"/>
</dbReference>
<evidence type="ECO:0000259" key="6">
    <source>
        <dbReference type="Pfam" id="PF01699"/>
    </source>
</evidence>
<feature type="transmembrane region" description="Helical" evidence="5">
    <location>
        <begin position="128"/>
        <end position="147"/>
    </location>
</feature>
<dbReference type="EMBL" id="FNCS01000003">
    <property type="protein sequence ID" value="SDG47045.1"/>
    <property type="molecule type" value="Genomic_DNA"/>
</dbReference>
<dbReference type="GO" id="GO:0005886">
    <property type="term" value="C:plasma membrane"/>
    <property type="evidence" value="ECO:0007669"/>
    <property type="project" value="TreeGrafter"/>
</dbReference>
<evidence type="ECO:0000256" key="2">
    <source>
        <dbReference type="ARBA" id="ARBA00022692"/>
    </source>
</evidence>
<dbReference type="PANTHER" id="PTHR10846">
    <property type="entry name" value="SODIUM/POTASSIUM/CALCIUM EXCHANGER"/>
    <property type="match status" value="1"/>
</dbReference>
<dbReference type="PANTHER" id="PTHR10846:SF8">
    <property type="entry name" value="INNER MEMBRANE PROTEIN YRBG"/>
    <property type="match status" value="1"/>
</dbReference>
<evidence type="ECO:0000313" key="8">
    <source>
        <dbReference type="Proteomes" id="UP000199495"/>
    </source>
</evidence>
<feature type="transmembrane region" description="Helical" evidence="5">
    <location>
        <begin position="268"/>
        <end position="286"/>
    </location>
</feature>
<dbReference type="AlphaFoldDB" id="A0A1G7UHL1"/>
<feature type="transmembrane region" description="Helical" evidence="5">
    <location>
        <begin position="242"/>
        <end position="262"/>
    </location>
</feature>
<keyword evidence="3 5" id="KW-1133">Transmembrane helix</keyword>
<evidence type="ECO:0000256" key="1">
    <source>
        <dbReference type="ARBA" id="ARBA00004141"/>
    </source>
</evidence>
<evidence type="ECO:0000313" key="7">
    <source>
        <dbReference type="EMBL" id="SDG47045.1"/>
    </source>
</evidence>
<dbReference type="InterPro" id="IPR004481">
    <property type="entry name" value="K/Na/Ca-exchanger"/>
</dbReference>
<dbReference type="GO" id="GO:0005262">
    <property type="term" value="F:calcium channel activity"/>
    <property type="evidence" value="ECO:0007669"/>
    <property type="project" value="TreeGrafter"/>
</dbReference>
<keyword evidence="4 5" id="KW-0472">Membrane</keyword>
<dbReference type="Gene3D" id="1.20.1420.30">
    <property type="entry name" value="NCX, central ion-binding region"/>
    <property type="match status" value="2"/>
</dbReference>
<dbReference type="GO" id="GO:0008273">
    <property type="term" value="F:calcium, potassium:sodium antiporter activity"/>
    <property type="evidence" value="ECO:0007669"/>
    <property type="project" value="TreeGrafter"/>
</dbReference>
<organism evidence="7 8">
    <name type="scientific">Pelagibacterium luteolum</name>
    <dbReference type="NCBI Taxonomy" id="440168"/>
    <lineage>
        <taxon>Bacteria</taxon>
        <taxon>Pseudomonadati</taxon>
        <taxon>Pseudomonadota</taxon>
        <taxon>Alphaproteobacteria</taxon>
        <taxon>Hyphomicrobiales</taxon>
        <taxon>Devosiaceae</taxon>
        <taxon>Pelagibacterium</taxon>
    </lineage>
</organism>
<evidence type="ECO:0000256" key="3">
    <source>
        <dbReference type="ARBA" id="ARBA00022989"/>
    </source>
</evidence>
<feature type="transmembrane region" description="Helical" evidence="5">
    <location>
        <begin position="207"/>
        <end position="230"/>
    </location>
</feature>
<feature type="transmembrane region" description="Helical" evidence="5">
    <location>
        <begin position="168"/>
        <end position="187"/>
    </location>
</feature>
<feature type="transmembrane region" description="Helical" evidence="5">
    <location>
        <begin position="76"/>
        <end position="93"/>
    </location>
</feature>
<dbReference type="InterPro" id="IPR044880">
    <property type="entry name" value="NCX_ion-bd_dom_sf"/>
</dbReference>